<dbReference type="GO" id="GO:0008168">
    <property type="term" value="F:methyltransferase activity"/>
    <property type="evidence" value="ECO:0007669"/>
    <property type="project" value="UniProtKB-KW"/>
</dbReference>
<keyword evidence="2" id="KW-0489">Methyltransferase</keyword>
<keyword evidence="2" id="KW-0808">Transferase</keyword>
<dbReference type="InterPro" id="IPR029063">
    <property type="entry name" value="SAM-dependent_MTases_sf"/>
</dbReference>
<proteinExistence type="predicted"/>
<evidence type="ECO:0000259" key="1">
    <source>
        <dbReference type="Pfam" id="PF08242"/>
    </source>
</evidence>
<dbReference type="Pfam" id="PF08242">
    <property type="entry name" value="Methyltransf_12"/>
    <property type="match status" value="1"/>
</dbReference>
<name>A0A847VCX8_9BACT</name>
<comment type="caution">
    <text evidence="2">The sequence shown here is derived from an EMBL/GenBank/DDBJ whole genome shotgun (WGS) entry which is preliminary data.</text>
</comment>
<gene>
    <name evidence="2" type="ORF">GX888_01125</name>
</gene>
<dbReference type="InterPro" id="IPR013217">
    <property type="entry name" value="Methyltransf_12"/>
</dbReference>
<dbReference type="GO" id="GO:0032259">
    <property type="term" value="P:methylation"/>
    <property type="evidence" value="ECO:0007669"/>
    <property type="project" value="UniProtKB-KW"/>
</dbReference>
<dbReference type="EMBL" id="JAAZIL010000030">
    <property type="protein sequence ID" value="NLZ24339.1"/>
    <property type="molecule type" value="Genomic_DNA"/>
</dbReference>
<dbReference type="Proteomes" id="UP000564033">
    <property type="component" value="Unassembled WGS sequence"/>
</dbReference>
<protein>
    <submittedName>
        <fullName evidence="2">Class I SAM-dependent methyltransferase</fullName>
    </submittedName>
</protein>
<evidence type="ECO:0000313" key="2">
    <source>
        <dbReference type="EMBL" id="NLZ24339.1"/>
    </source>
</evidence>
<dbReference type="Gene3D" id="3.40.50.150">
    <property type="entry name" value="Vaccinia Virus protein VP39"/>
    <property type="match status" value="1"/>
</dbReference>
<dbReference type="AlphaFoldDB" id="A0A847VCX8"/>
<sequence length="268" mass="31598">MKKVQASVSNHQYRKEKGNLTPFEVYSRYSNALDISIKQLRNILSEVESNSLKILDVGCSDGLFLINSLPKEKDTEITFLEPSTDPFEKLVKNTGHNKEWECINQTFEEFYRNNKEKYDIVLASHLYHFPREGYQELLLQLISLLKDPGTLIWIERGIDEITDFKKRFKTMLLPSKYPENWTPRNYKRALEILRSEEGNTELILNNSVLRFPCTQKLNEIIAIVEFFLNIEWSSISETTQNEILEYITVRERVLNEEEGILIYRRYGN</sequence>
<organism evidence="2 3">
    <name type="scientific">Candidatus Dojkabacteria bacterium</name>
    <dbReference type="NCBI Taxonomy" id="2099670"/>
    <lineage>
        <taxon>Bacteria</taxon>
        <taxon>Candidatus Dojkabacteria</taxon>
    </lineage>
</organism>
<dbReference type="CDD" id="cd02440">
    <property type="entry name" value="AdoMet_MTases"/>
    <property type="match status" value="1"/>
</dbReference>
<accession>A0A847VCX8</accession>
<reference evidence="2 3" key="1">
    <citation type="journal article" date="2020" name="Biotechnol. Biofuels">
        <title>New insights from the biogas microbiome by comprehensive genome-resolved metagenomics of nearly 1600 species originating from multiple anaerobic digesters.</title>
        <authorList>
            <person name="Campanaro S."/>
            <person name="Treu L."/>
            <person name="Rodriguez-R L.M."/>
            <person name="Kovalovszki A."/>
            <person name="Ziels R.M."/>
            <person name="Maus I."/>
            <person name="Zhu X."/>
            <person name="Kougias P.G."/>
            <person name="Basile A."/>
            <person name="Luo G."/>
            <person name="Schluter A."/>
            <person name="Konstantinidis K.T."/>
            <person name="Angelidaki I."/>
        </authorList>
    </citation>
    <scope>NUCLEOTIDE SEQUENCE [LARGE SCALE GENOMIC DNA]</scope>
    <source>
        <strain evidence="2">AS19jrsBPTG_9</strain>
    </source>
</reference>
<feature type="domain" description="Methyltransferase type 12" evidence="1">
    <location>
        <begin position="55"/>
        <end position="151"/>
    </location>
</feature>
<dbReference type="SUPFAM" id="SSF53335">
    <property type="entry name" value="S-adenosyl-L-methionine-dependent methyltransferases"/>
    <property type="match status" value="1"/>
</dbReference>
<evidence type="ECO:0000313" key="3">
    <source>
        <dbReference type="Proteomes" id="UP000564033"/>
    </source>
</evidence>